<accession>A0A8T4GEG0</accession>
<dbReference type="Proteomes" id="UP000823588">
    <property type="component" value="Unassembled WGS sequence"/>
</dbReference>
<comment type="caution">
    <text evidence="2">The sequence shown here is derived from an EMBL/GenBank/DDBJ whole genome shotgun (WGS) entry which is preliminary data.</text>
</comment>
<dbReference type="PROSITE" id="PS51257">
    <property type="entry name" value="PROKAR_LIPOPROTEIN"/>
    <property type="match status" value="1"/>
</dbReference>
<evidence type="ECO:0000313" key="2">
    <source>
        <dbReference type="EMBL" id="MBP1921851.1"/>
    </source>
</evidence>
<keyword evidence="3" id="KW-1185">Reference proteome</keyword>
<gene>
    <name evidence="2" type="ORF">J2751_000848</name>
</gene>
<sequence>MSPPRDDTDGLVLGREEAWVAHAALLAACERSVDADPDAVAAIETDATRIDPAETPPHGVPLRSIERDEPLDAEETALLREALIDYLGDAPVRDRAAGRALLRRTATAVGSTSNGV</sequence>
<dbReference type="EMBL" id="JAGGKQ010000004">
    <property type="protein sequence ID" value="MBP1921851.1"/>
    <property type="molecule type" value="Genomic_DNA"/>
</dbReference>
<evidence type="ECO:0000313" key="3">
    <source>
        <dbReference type="Proteomes" id="UP000823588"/>
    </source>
</evidence>
<evidence type="ECO:0000256" key="1">
    <source>
        <dbReference type="SAM" id="MobiDB-lite"/>
    </source>
</evidence>
<proteinExistence type="predicted"/>
<dbReference type="InterPro" id="IPR057175">
    <property type="entry name" value="DUF7853"/>
</dbReference>
<dbReference type="OrthoDB" id="205738at2157"/>
<reference evidence="2" key="1">
    <citation type="submission" date="2021-03" db="EMBL/GenBank/DDBJ databases">
        <title>Genomic Encyclopedia of Type Strains, Phase IV (KMG-IV): sequencing the most valuable type-strain genomes for metagenomic binning, comparative biology and taxonomic classification.</title>
        <authorList>
            <person name="Goeker M."/>
        </authorList>
    </citation>
    <scope>NUCLEOTIDE SEQUENCE</scope>
    <source>
        <strain evidence="2">DSM 23564</strain>
    </source>
</reference>
<organism evidence="2 3">
    <name type="scientific">Halorubrum alkaliphilum</name>
    <dbReference type="NCBI Taxonomy" id="261290"/>
    <lineage>
        <taxon>Archaea</taxon>
        <taxon>Methanobacteriati</taxon>
        <taxon>Methanobacteriota</taxon>
        <taxon>Stenosarchaea group</taxon>
        <taxon>Halobacteria</taxon>
        <taxon>Halobacteriales</taxon>
        <taxon>Haloferacaceae</taxon>
        <taxon>Halorubrum</taxon>
    </lineage>
</organism>
<dbReference type="RefSeq" id="WP_209483454.1">
    <property type="nucleotide sequence ID" value="NZ_JAGGKQ010000004.1"/>
</dbReference>
<dbReference type="Pfam" id="PF25251">
    <property type="entry name" value="DUF7853"/>
    <property type="match status" value="1"/>
</dbReference>
<feature type="region of interest" description="Disordered" evidence="1">
    <location>
        <begin position="45"/>
        <end position="69"/>
    </location>
</feature>
<dbReference type="AlphaFoldDB" id="A0A8T4GEG0"/>
<name>A0A8T4GEG0_9EURY</name>
<protein>
    <submittedName>
        <fullName evidence="2">Uncharacterized protein</fullName>
    </submittedName>
</protein>